<keyword evidence="1" id="KW-0472">Membrane</keyword>
<evidence type="ECO:0000313" key="3">
    <source>
        <dbReference type="Proteomes" id="UP000261620"/>
    </source>
</evidence>
<reference evidence="2" key="2">
    <citation type="submission" date="2025-09" db="UniProtKB">
        <authorList>
            <consortium name="Ensembl"/>
        </authorList>
    </citation>
    <scope>IDENTIFICATION</scope>
</reference>
<name>A0A3Q3XQK1_MOLML</name>
<dbReference type="AlphaFoldDB" id="A0A3Q3XQK1"/>
<dbReference type="Ensembl" id="ENSMMOT00000028077.1">
    <property type="protein sequence ID" value="ENSMMOP00000027606.1"/>
    <property type="gene ID" value="ENSMMOG00000020875.1"/>
</dbReference>
<feature type="transmembrane region" description="Helical" evidence="1">
    <location>
        <begin position="6"/>
        <end position="24"/>
    </location>
</feature>
<dbReference type="Proteomes" id="UP000261620">
    <property type="component" value="Unplaced"/>
</dbReference>
<keyword evidence="3" id="KW-1185">Reference proteome</keyword>
<keyword evidence="1" id="KW-1133">Transmembrane helix</keyword>
<accession>A0A3Q3XQK1</accession>
<organism evidence="2 3">
    <name type="scientific">Mola mola</name>
    <name type="common">Ocean sunfish</name>
    <name type="synonym">Tetraodon mola</name>
    <dbReference type="NCBI Taxonomy" id="94237"/>
    <lineage>
        <taxon>Eukaryota</taxon>
        <taxon>Metazoa</taxon>
        <taxon>Chordata</taxon>
        <taxon>Craniata</taxon>
        <taxon>Vertebrata</taxon>
        <taxon>Euteleostomi</taxon>
        <taxon>Actinopterygii</taxon>
        <taxon>Neopterygii</taxon>
        <taxon>Teleostei</taxon>
        <taxon>Neoteleostei</taxon>
        <taxon>Acanthomorphata</taxon>
        <taxon>Eupercaria</taxon>
        <taxon>Tetraodontiformes</taxon>
        <taxon>Molidae</taxon>
        <taxon>Mola</taxon>
    </lineage>
</organism>
<proteinExistence type="predicted"/>
<evidence type="ECO:0000313" key="2">
    <source>
        <dbReference type="Ensembl" id="ENSMMOP00000027606.1"/>
    </source>
</evidence>
<keyword evidence="1" id="KW-0812">Transmembrane</keyword>
<sequence length="25" mass="2925">MVDVLMLMFFAIVGLVFLSYIIYLL</sequence>
<protein>
    <submittedName>
        <fullName evidence="2">Uncharacterized protein</fullName>
    </submittedName>
</protein>
<reference evidence="2" key="1">
    <citation type="submission" date="2025-08" db="UniProtKB">
        <authorList>
            <consortium name="Ensembl"/>
        </authorList>
    </citation>
    <scope>IDENTIFICATION</scope>
</reference>
<evidence type="ECO:0000256" key="1">
    <source>
        <dbReference type="SAM" id="Phobius"/>
    </source>
</evidence>